<organism evidence="7 8">
    <name type="scientific">Mycena pura</name>
    <dbReference type="NCBI Taxonomy" id="153505"/>
    <lineage>
        <taxon>Eukaryota</taxon>
        <taxon>Fungi</taxon>
        <taxon>Dikarya</taxon>
        <taxon>Basidiomycota</taxon>
        <taxon>Agaricomycotina</taxon>
        <taxon>Agaricomycetes</taxon>
        <taxon>Agaricomycetidae</taxon>
        <taxon>Agaricales</taxon>
        <taxon>Marasmiineae</taxon>
        <taxon>Mycenaceae</taxon>
        <taxon>Mycena</taxon>
    </lineage>
</organism>
<dbReference type="Proteomes" id="UP001219525">
    <property type="component" value="Unassembled WGS sequence"/>
</dbReference>
<dbReference type="CDD" id="cd07730">
    <property type="entry name" value="metallo-hydrolase-like_MBL-fold"/>
    <property type="match status" value="1"/>
</dbReference>
<protein>
    <submittedName>
        <fullName evidence="7">Beta-lactamase-like protein</fullName>
    </submittedName>
</protein>
<dbReference type="InterPro" id="IPR051013">
    <property type="entry name" value="MBL_superfamily_lactonases"/>
</dbReference>
<feature type="signal peptide" evidence="5">
    <location>
        <begin position="1"/>
        <end position="22"/>
    </location>
</feature>
<keyword evidence="3" id="KW-0378">Hydrolase</keyword>
<evidence type="ECO:0000313" key="7">
    <source>
        <dbReference type="EMBL" id="KAJ7191273.1"/>
    </source>
</evidence>
<dbReference type="Gene3D" id="3.60.15.10">
    <property type="entry name" value="Ribonuclease Z/Hydroxyacylglutathione hydrolase-like"/>
    <property type="match status" value="1"/>
</dbReference>
<comment type="similarity">
    <text evidence="1">Belongs to the metallo-beta-lactamase superfamily.</text>
</comment>
<dbReference type="SMART" id="SM00849">
    <property type="entry name" value="Lactamase_B"/>
    <property type="match status" value="1"/>
</dbReference>
<proteinExistence type="inferred from homology"/>
<comment type="caution">
    <text evidence="7">The sequence shown here is derived from an EMBL/GenBank/DDBJ whole genome shotgun (WGS) entry which is preliminary data.</text>
</comment>
<dbReference type="EMBL" id="JARJCW010000135">
    <property type="protein sequence ID" value="KAJ7191273.1"/>
    <property type="molecule type" value="Genomic_DNA"/>
</dbReference>
<keyword evidence="5" id="KW-0732">Signal</keyword>
<name>A0AAD6Y0Q0_9AGAR</name>
<gene>
    <name evidence="7" type="ORF">GGX14DRAFT_481685</name>
</gene>
<dbReference type="AlphaFoldDB" id="A0AAD6Y0Q0"/>
<evidence type="ECO:0000256" key="3">
    <source>
        <dbReference type="ARBA" id="ARBA00022801"/>
    </source>
</evidence>
<feature type="chain" id="PRO_5042097949" evidence="5">
    <location>
        <begin position="23"/>
        <end position="385"/>
    </location>
</feature>
<dbReference type="GO" id="GO:0016787">
    <property type="term" value="F:hydrolase activity"/>
    <property type="evidence" value="ECO:0007669"/>
    <property type="project" value="UniProtKB-KW"/>
</dbReference>
<accession>A0AAD6Y0Q0</accession>
<evidence type="ECO:0000256" key="2">
    <source>
        <dbReference type="ARBA" id="ARBA00022723"/>
    </source>
</evidence>
<reference evidence="7" key="1">
    <citation type="submission" date="2023-03" db="EMBL/GenBank/DDBJ databases">
        <title>Massive genome expansion in bonnet fungi (Mycena s.s.) driven by repeated elements and novel gene families across ecological guilds.</title>
        <authorList>
            <consortium name="Lawrence Berkeley National Laboratory"/>
            <person name="Harder C.B."/>
            <person name="Miyauchi S."/>
            <person name="Viragh M."/>
            <person name="Kuo A."/>
            <person name="Thoen E."/>
            <person name="Andreopoulos B."/>
            <person name="Lu D."/>
            <person name="Skrede I."/>
            <person name="Drula E."/>
            <person name="Henrissat B."/>
            <person name="Morin E."/>
            <person name="Kohler A."/>
            <person name="Barry K."/>
            <person name="LaButti K."/>
            <person name="Morin E."/>
            <person name="Salamov A."/>
            <person name="Lipzen A."/>
            <person name="Mereny Z."/>
            <person name="Hegedus B."/>
            <person name="Baldrian P."/>
            <person name="Stursova M."/>
            <person name="Weitz H."/>
            <person name="Taylor A."/>
            <person name="Grigoriev I.V."/>
            <person name="Nagy L.G."/>
            <person name="Martin F."/>
            <person name="Kauserud H."/>
        </authorList>
    </citation>
    <scope>NUCLEOTIDE SEQUENCE</scope>
    <source>
        <strain evidence="7">9144</strain>
    </source>
</reference>
<feature type="domain" description="Metallo-beta-lactamase" evidence="6">
    <location>
        <begin position="69"/>
        <end position="287"/>
    </location>
</feature>
<dbReference type="GO" id="GO:0046872">
    <property type="term" value="F:metal ion binding"/>
    <property type="evidence" value="ECO:0007669"/>
    <property type="project" value="UniProtKB-KW"/>
</dbReference>
<evidence type="ECO:0000259" key="6">
    <source>
        <dbReference type="SMART" id="SM00849"/>
    </source>
</evidence>
<keyword evidence="2" id="KW-0479">Metal-binding</keyword>
<dbReference type="SUPFAM" id="SSF56281">
    <property type="entry name" value="Metallo-hydrolase/oxidoreductase"/>
    <property type="match status" value="1"/>
</dbReference>
<evidence type="ECO:0000256" key="4">
    <source>
        <dbReference type="ARBA" id="ARBA00022833"/>
    </source>
</evidence>
<dbReference type="PANTHER" id="PTHR42978:SF5">
    <property type="entry name" value="METALLO-BETA-LACTAMASE DOMAIN-CONTAINING PROTEIN"/>
    <property type="match status" value="1"/>
</dbReference>
<dbReference type="Pfam" id="PF00753">
    <property type="entry name" value="Lactamase_B"/>
    <property type="match status" value="1"/>
</dbReference>
<evidence type="ECO:0000256" key="5">
    <source>
        <dbReference type="SAM" id="SignalP"/>
    </source>
</evidence>
<dbReference type="PANTHER" id="PTHR42978">
    <property type="entry name" value="QUORUM-QUENCHING LACTONASE YTNP-RELATED-RELATED"/>
    <property type="match status" value="1"/>
</dbReference>
<evidence type="ECO:0000256" key="1">
    <source>
        <dbReference type="ARBA" id="ARBA00007749"/>
    </source>
</evidence>
<keyword evidence="8" id="KW-1185">Reference proteome</keyword>
<evidence type="ECO:0000313" key="8">
    <source>
        <dbReference type="Proteomes" id="UP001219525"/>
    </source>
</evidence>
<keyword evidence="4" id="KW-0862">Zinc</keyword>
<sequence length="385" mass="41978">MRLSFSPLAILALCHLTGSAFAAFRDFGIPPSDATVSIKRFNVANFTAVNELHTLVAPILPGHASTVFPLYSYLVEHGTGESRRRLMFDLGIRKDVLNFAPAVKVLFTSGDFTGNVSKDITEQLQDGGIELESIESVIWSHSHFDHIGDMSKWPNSTSLVIGSETDTSTYPQNANASLQDSDFAGHNVTKIDFSTATHTFSGLQAIDYFGDGSVYLVNTPGHLPGHLTALARVTPTSFILLGGDTFHHAGEARPRPAFQQAFPCPAHLLEEANSGQSISTDFFWSPKSSLGSFDIPSRAQQLLSISDLPDRFTADPVEAQVSLEKVATFDADPDIFVLIAHDLSIVGSLPYFPESLDAWKENGWKEETVWNFVDKANPAFVFSPV</sequence>
<dbReference type="InterPro" id="IPR036866">
    <property type="entry name" value="RibonucZ/Hydroxyglut_hydro"/>
</dbReference>
<dbReference type="InterPro" id="IPR001279">
    <property type="entry name" value="Metallo-B-lactamas"/>
</dbReference>